<accession>A0A438GXY4</accession>
<comment type="caution">
    <text evidence="2">The sequence shown here is derived from an EMBL/GenBank/DDBJ whole genome shotgun (WGS) entry which is preliminary data.</text>
</comment>
<dbReference type="InterPro" id="IPR043502">
    <property type="entry name" value="DNA/RNA_pol_sf"/>
</dbReference>
<dbReference type="Proteomes" id="UP000288805">
    <property type="component" value="Unassembled WGS sequence"/>
</dbReference>
<sequence length="374" mass="43388">MMEDSPMSPLNLLIFLMSQPMVMKNLCHPLFQSVSFTIFHSFLRCIQGKRPFQNKSREWKDAMRDEMSAFEKNKTWDIVERPKGKNIVDCKWIFTLKYKYDVKNAFLHGDLDEEIYMNIPPGFEENTGNKVCKLKEGPVWAKTISQGLVWEICKSHERVGNRKIGCKPVSTPMDPNHKLGEAKEEPMVDKRMYQRLVGRLIYLAHTRPDIAYSVSVISQFMHDPREPHLQAAYRVLHYLKGNPGKGILFKKNNTLALEAYTDADYAGSLVDQDQLQDDLRIKWDGPMKLYCDNKSAINIAHNPIQHDRTKHIEIDRHFIKEKLEEGVVCMSYVPSEHQLADILTKGLNSSMFHDLVFKLEWKTLFLSLRGSVEL</sequence>
<dbReference type="PANTHER" id="PTHR11439:SF470">
    <property type="entry name" value="CYSTEINE-RICH RLK (RECEPTOR-LIKE PROTEIN KINASE) 8"/>
    <property type="match status" value="1"/>
</dbReference>
<dbReference type="InterPro" id="IPR013103">
    <property type="entry name" value="RVT_2"/>
</dbReference>
<feature type="domain" description="Reverse transcriptase Ty1/copia-type" evidence="1">
    <location>
        <begin position="99"/>
        <end position="136"/>
    </location>
</feature>
<dbReference type="CDD" id="cd09272">
    <property type="entry name" value="RNase_HI_RT_Ty1"/>
    <property type="match status" value="1"/>
</dbReference>
<dbReference type="PANTHER" id="PTHR11439">
    <property type="entry name" value="GAG-POL-RELATED RETROTRANSPOSON"/>
    <property type="match status" value="1"/>
</dbReference>
<evidence type="ECO:0000313" key="3">
    <source>
        <dbReference type="Proteomes" id="UP000288805"/>
    </source>
</evidence>
<gene>
    <name evidence="2" type="primary">RE1_1291</name>
    <name evidence="2" type="ORF">CK203_036894</name>
</gene>
<name>A0A438GXY4_VITVI</name>
<evidence type="ECO:0000313" key="2">
    <source>
        <dbReference type="EMBL" id="RVW77031.1"/>
    </source>
</evidence>
<dbReference type="Pfam" id="PF07727">
    <property type="entry name" value="RVT_2"/>
    <property type="match status" value="1"/>
</dbReference>
<reference evidence="2 3" key="1">
    <citation type="journal article" date="2018" name="PLoS Genet.">
        <title>Population sequencing reveals clonal diversity and ancestral inbreeding in the grapevine cultivar Chardonnay.</title>
        <authorList>
            <person name="Roach M.J."/>
            <person name="Johnson D.L."/>
            <person name="Bohlmann J."/>
            <person name="van Vuuren H.J."/>
            <person name="Jones S.J."/>
            <person name="Pretorius I.S."/>
            <person name="Schmidt S.A."/>
            <person name="Borneman A.R."/>
        </authorList>
    </citation>
    <scope>NUCLEOTIDE SEQUENCE [LARGE SCALE GENOMIC DNA]</scope>
    <source>
        <strain evidence="3">cv. Chardonnay</strain>
        <tissue evidence="2">Leaf</tissue>
    </source>
</reference>
<dbReference type="EMBL" id="QGNW01000319">
    <property type="protein sequence ID" value="RVW77031.1"/>
    <property type="molecule type" value="Genomic_DNA"/>
</dbReference>
<proteinExistence type="predicted"/>
<dbReference type="SUPFAM" id="SSF56672">
    <property type="entry name" value="DNA/RNA polymerases"/>
    <property type="match status" value="1"/>
</dbReference>
<protein>
    <submittedName>
        <fullName evidence="2">Retrovirus-related Pol polyprotein from transposon RE1</fullName>
    </submittedName>
</protein>
<dbReference type="AlphaFoldDB" id="A0A438GXY4"/>
<organism evidence="2 3">
    <name type="scientific">Vitis vinifera</name>
    <name type="common">Grape</name>
    <dbReference type="NCBI Taxonomy" id="29760"/>
    <lineage>
        <taxon>Eukaryota</taxon>
        <taxon>Viridiplantae</taxon>
        <taxon>Streptophyta</taxon>
        <taxon>Embryophyta</taxon>
        <taxon>Tracheophyta</taxon>
        <taxon>Spermatophyta</taxon>
        <taxon>Magnoliopsida</taxon>
        <taxon>eudicotyledons</taxon>
        <taxon>Gunneridae</taxon>
        <taxon>Pentapetalae</taxon>
        <taxon>rosids</taxon>
        <taxon>Vitales</taxon>
        <taxon>Vitaceae</taxon>
        <taxon>Viteae</taxon>
        <taxon>Vitis</taxon>
    </lineage>
</organism>
<evidence type="ECO:0000259" key="1">
    <source>
        <dbReference type="Pfam" id="PF07727"/>
    </source>
</evidence>